<evidence type="ECO:0000259" key="1">
    <source>
        <dbReference type="Pfam" id="PF14244"/>
    </source>
</evidence>
<accession>A0A9P0YHX7</accession>
<dbReference type="Pfam" id="PF14244">
    <property type="entry name" value="Retrotran_gag_3"/>
    <property type="match status" value="1"/>
</dbReference>
<dbReference type="InterPro" id="IPR029472">
    <property type="entry name" value="Copia-like_N"/>
</dbReference>
<sequence>MTSNIIFPLNPTEDPSSPYYLHPSDHAGLRIISETLTGENFNAWKKSVTMAFSVKNKMGFLVASIAQPKSEDSVAYSVWYRINALILSWLIYSISPEICSTFLYFTSTKDLWDEIHLCYGKSDGPPCFASKNPLGNIP</sequence>
<protein>
    <recommendedName>
        <fullName evidence="1">Retrotransposon Copia-like N-terminal domain-containing protein</fullName>
    </recommendedName>
</protein>
<gene>
    <name evidence="2" type="ORF">CEURO_LOCUS1056</name>
</gene>
<feature type="domain" description="Retrotransposon Copia-like N-terminal" evidence="1">
    <location>
        <begin position="22"/>
        <end position="69"/>
    </location>
</feature>
<proteinExistence type="predicted"/>
<dbReference type="PANTHER" id="PTHR37610:SF81">
    <property type="entry name" value="RETROTRANSPOSON COPIA-LIKE N-TERMINAL DOMAIN-CONTAINING PROTEIN"/>
    <property type="match status" value="1"/>
</dbReference>
<dbReference type="PANTHER" id="PTHR37610">
    <property type="entry name" value="CCHC-TYPE DOMAIN-CONTAINING PROTEIN"/>
    <property type="match status" value="1"/>
</dbReference>
<evidence type="ECO:0000313" key="2">
    <source>
        <dbReference type="EMBL" id="CAH9057272.1"/>
    </source>
</evidence>
<name>A0A9P0YHX7_CUSEU</name>
<dbReference type="EMBL" id="CAMAPE010000004">
    <property type="protein sequence ID" value="CAH9057272.1"/>
    <property type="molecule type" value="Genomic_DNA"/>
</dbReference>
<reference evidence="2" key="1">
    <citation type="submission" date="2022-07" db="EMBL/GenBank/DDBJ databases">
        <authorList>
            <person name="Macas J."/>
            <person name="Novak P."/>
            <person name="Neumann P."/>
        </authorList>
    </citation>
    <scope>NUCLEOTIDE SEQUENCE</scope>
</reference>
<dbReference type="OrthoDB" id="1302231at2759"/>
<keyword evidence="3" id="KW-1185">Reference proteome</keyword>
<comment type="caution">
    <text evidence="2">The sequence shown here is derived from an EMBL/GenBank/DDBJ whole genome shotgun (WGS) entry which is preliminary data.</text>
</comment>
<dbReference type="AlphaFoldDB" id="A0A9P0YHX7"/>
<organism evidence="2 3">
    <name type="scientific">Cuscuta europaea</name>
    <name type="common">European dodder</name>
    <dbReference type="NCBI Taxonomy" id="41803"/>
    <lineage>
        <taxon>Eukaryota</taxon>
        <taxon>Viridiplantae</taxon>
        <taxon>Streptophyta</taxon>
        <taxon>Embryophyta</taxon>
        <taxon>Tracheophyta</taxon>
        <taxon>Spermatophyta</taxon>
        <taxon>Magnoliopsida</taxon>
        <taxon>eudicotyledons</taxon>
        <taxon>Gunneridae</taxon>
        <taxon>Pentapetalae</taxon>
        <taxon>asterids</taxon>
        <taxon>lamiids</taxon>
        <taxon>Solanales</taxon>
        <taxon>Convolvulaceae</taxon>
        <taxon>Cuscuteae</taxon>
        <taxon>Cuscuta</taxon>
        <taxon>Cuscuta subgen. Cuscuta</taxon>
    </lineage>
</organism>
<dbReference type="Proteomes" id="UP001152484">
    <property type="component" value="Unassembled WGS sequence"/>
</dbReference>
<evidence type="ECO:0000313" key="3">
    <source>
        <dbReference type="Proteomes" id="UP001152484"/>
    </source>
</evidence>